<dbReference type="eggNOG" id="ENOG502RJPB">
    <property type="taxonomic scope" value="Eukaryota"/>
</dbReference>
<evidence type="ECO:0000256" key="1">
    <source>
        <dbReference type="SAM" id="SignalP"/>
    </source>
</evidence>
<name>A1CJG9_ASPCL</name>
<dbReference type="InterPro" id="IPR009291">
    <property type="entry name" value="Vps62"/>
</dbReference>
<evidence type="ECO:0000313" key="3">
    <source>
        <dbReference type="Proteomes" id="UP000006701"/>
    </source>
</evidence>
<reference evidence="2 3" key="1">
    <citation type="journal article" date="2008" name="PLoS Genet.">
        <title>Genomic islands in the pathogenic filamentous fungus Aspergillus fumigatus.</title>
        <authorList>
            <person name="Fedorova N.D."/>
            <person name="Khaldi N."/>
            <person name="Joardar V.S."/>
            <person name="Maiti R."/>
            <person name="Amedeo P."/>
            <person name="Anderson M.J."/>
            <person name="Crabtree J."/>
            <person name="Silva J.C."/>
            <person name="Badger J.H."/>
            <person name="Albarraq A."/>
            <person name="Angiuoli S."/>
            <person name="Bussey H."/>
            <person name="Bowyer P."/>
            <person name="Cotty P.J."/>
            <person name="Dyer P.S."/>
            <person name="Egan A."/>
            <person name="Galens K."/>
            <person name="Fraser-Liggett C.M."/>
            <person name="Haas B.J."/>
            <person name="Inman J.M."/>
            <person name="Kent R."/>
            <person name="Lemieux S."/>
            <person name="Malavazi I."/>
            <person name="Orvis J."/>
            <person name="Roemer T."/>
            <person name="Ronning C.M."/>
            <person name="Sundaram J.P."/>
            <person name="Sutton G."/>
            <person name="Turner G."/>
            <person name="Venter J.C."/>
            <person name="White O.R."/>
            <person name="Whitty B.R."/>
            <person name="Youngman P."/>
            <person name="Wolfe K.H."/>
            <person name="Goldman G.H."/>
            <person name="Wortman J.R."/>
            <person name="Jiang B."/>
            <person name="Denning D.W."/>
            <person name="Nierman W.C."/>
        </authorList>
    </citation>
    <scope>NUCLEOTIDE SEQUENCE [LARGE SCALE GENOMIC DNA]</scope>
    <source>
        <strain evidence="3">ATCC 1007 / CBS 513.65 / DSM 816 / NCTC 3887 / NRRL 1</strain>
    </source>
</reference>
<feature type="signal peptide" evidence="1">
    <location>
        <begin position="1"/>
        <end position="18"/>
    </location>
</feature>
<evidence type="ECO:0008006" key="4">
    <source>
        <dbReference type="Google" id="ProtNLM"/>
    </source>
</evidence>
<dbReference type="Proteomes" id="UP000006701">
    <property type="component" value="Unassembled WGS sequence"/>
</dbReference>
<dbReference type="Pfam" id="PF06101">
    <property type="entry name" value="Vps62"/>
    <property type="match status" value="1"/>
</dbReference>
<proteinExistence type="predicted"/>
<dbReference type="OrthoDB" id="188042at2759"/>
<feature type="chain" id="PRO_5002633502" description="Vacuolar protein sorting-associated protein 62" evidence="1">
    <location>
        <begin position="19"/>
        <end position="343"/>
    </location>
</feature>
<gene>
    <name evidence="2" type="ORF">ACLA_034960</name>
</gene>
<dbReference type="KEGG" id="act:ACLA_034960"/>
<protein>
    <recommendedName>
        <fullName evidence="4">Vacuolar protein sorting-associated protein 62</fullName>
    </recommendedName>
</protein>
<dbReference type="EMBL" id="DS027056">
    <property type="protein sequence ID" value="EAW09293.1"/>
    <property type="molecule type" value="Genomic_DNA"/>
</dbReference>
<keyword evidence="3" id="KW-1185">Reference proteome</keyword>
<dbReference type="PANTHER" id="PTHR48174:SF5">
    <property type="entry name" value="VACUOLAR PROTEIN SORTING-ASSOCIATED PROTEIN 62"/>
    <property type="match status" value="1"/>
</dbReference>
<sequence>MWTSIFIPAAYLLQSTTAITDGGVKELPATEIPSFVLEYAPLVWLHSQDVYMPSDIGQQLVHTTPMVDWKGISGASSPLTLDNLDSLNDLGNTSVYLTSHEGIDAQPQPPWFRGTVPDQQGKTEGAISSVIVVRDHNNGTLDAFYFYFYAYNQGNTVLGMEFGDHIGDWEHNMIRFQNGSPQAIWYSQHAGGQAFTYNATEKQGKRPYAYSANGTHAVYVIAGNHDHAIPHLNLPVGFVVDHTDRGKLWDPTLSAYAYSYDANSRTFLPYDPSYPVNWLNYNGQWGDDALPGGPELFGQAKYTAGPNGPKFKKLLREKVCPSDPCTVLPFRIWMETSEEQQRA</sequence>
<dbReference type="HOGENOM" id="CLU_024079_0_1_1"/>
<dbReference type="AlphaFoldDB" id="A1CJG9"/>
<dbReference type="RefSeq" id="XP_001270719.1">
    <property type="nucleotide sequence ID" value="XM_001270718.1"/>
</dbReference>
<accession>A1CJG9</accession>
<dbReference type="VEuPathDB" id="FungiDB:ACLA_034960"/>
<dbReference type="GeneID" id="4703384"/>
<dbReference type="OMA" id="LFGQAKF"/>
<evidence type="ECO:0000313" key="2">
    <source>
        <dbReference type="EMBL" id="EAW09293.1"/>
    </source>
</evidence>
<dbReference type="PANTHER" id="PTHR48174">
    <property type="entry name" value="DUF946 FAMILY PROTEIN"/>
    <property type="match status" value="1"/>
</dbReference>
<organism evidence="2 3">
    <name type="scientific">Aspergillus clavatus (strain ATCC 1007 / CBS 513.65 / DSM 816 / NCTC 3887 / NRRL 1 / QM 1276 / 107)</name>
    <dbReference type="NCBI Taxonomy" id="344612"/>
    <lineage>
        <taxon>Eukaryota</taxon>
        <taxon>Fungi</taxon>
        <taxon>Dikarya</taxon>
        <taxon>Ascomycota</taxon>
        <taxon>Pezizomycotina</taxon>
        <taxon>Eurotiomycetes</taxon>
        <taxon>Eurotiomycetidae</taxon>
        <taxon>Eurotiales</taxon>
        <taxon>Aspergillaceae</taxon>
        <taxon>Aspergillus</taxon>
        <taxon>Aspergillus subgen. Fumigati</taxon>
    </lineage>
</organism>
<keyword evidence="1" id="KW-0732">Signal</keyword>